<feature type="repeat" description="TPR" evidence="3">
    <location>
        <begin position="174"/>
        <end position="207"/>
    </location>
</feature>
<feature type="region of interest" description="Disordered" evidence="4">
    <location>
        <begin position="898"/>
        <end position="1044"/>
    </location>
</feature>
<dbReference type="Proteomes" id="UP000193642">
    <property type="component" value="Unassembled WGS sequence"/>
</dbReference>
<reference evidence="5 6" key="1">
    <citation type="submission" date="2016-07" db="EMBL/GenBank/DDBJ databases">
        <title>Pervasive Adenine N6-methylation of Active Genes in Fungi.</title>
        <authorList>
            <consortium name="DOE Joint Genome Institute"/>
            <person name="Mondo S.J."/>
            <person name="Dannebaum R.O."/>
            <person name="Kuo R.C."/>
            <person name="Labutti K."/>
            <person name="Haridas S."/>
            <person name="Kuo A."/>
            <person name="Salamov A."/>
            <person name="Ahrendt S.R."/>
            <person name="Lipzen A."/>
            <person name="Sullivan W."/>
            <person name="Andreopoulos W.B."/>
            <person name="Clum A."/>
            <person name="Lindquist E."/>
            <person name="Daum C."/>
            <person name="Ramamoorthy G.K."/>
            <person name="Gryganskyi A."/>
            <person name="Culley D."/>
            <person name="Magnuson J.K."/>
            <person name="James T.Y."/>
            <person name="O'Malley M.A."/>
            <person name="Stajich J.E."/>
            <person name="Spatafora J.W."/>
            <person name="Visel A."/>
            <person name="Grigoriev I.V."/>
        </authorList>
    </citation>
    <scope>NUCLEOTIDE SEQUENCE [LARGE SCALE GENOMIC DNA]</scope>
    <source>
        <strain evidence="5 6">JEL800</strain>
    </source>
</reference>
<dbReference type="InterPro" id="IPR019734">
    <property type="entry name" value="TPR_rpt"/>
</dbReference>
<dbReference type="SMART" id="SM00028">
    <property type="entry name" value="TPR"/>
    <property type="match status" value="10"/>
</dbReference>
<dbReference type="Pfam" id="PF07719">
    <property type="entry name" value="TPR_2"/>
    <property type="match status" value="1"/>
</dbReference>
<evidence type="ECO:0000313" key="6">
    <source>
        <dbReference type="Proteomes" id="UP000193642"/>
    </source>
</evidence>
<sequence length="1044" mass="117368">MNRAIEIPIQNSDEVLVVDITEDFGANTQESDSILEILTSERAPIHLYLEFAREFHKRGYSDYVEKTLEKGAERGLNESLRDTAYVKILHTLALHFIESAASVKTDNTSGRTPGSRSYLPYLSRATELLNKAENIDNKNVWTAIVRGSLSLASSKLPEAVKSFQYAVNAEGENLAALMGLGAAQFRSHDYKSALKTYQKVLSLFPNMDVPDPRLAIGVCYHRLQMTQHALLAFKRSVEVNPSNPDALSLLARMEWNQAREEGNVQLLEAAVERVKEAFSGVGRKNAAVLNLIGEGLYFRGEFDGVETVSKAAIAATDSNIVKAEAYGAMAKALHSQGKFSSAFEMYSKAASLHSSSLTYQYGLGQMYINQGEHQKALDCFEKVLAKDEENLETLKKVASLCSEHPKLLDKSLGYFGKLQALIKKFNEEEGMETLKKDKDSVGIFPDPIMQMELSKIYETTNPSIALKGYLNALSILEANGAADSAIELLNNIGALYHRDAQSPKDFDLAKNYYERALTAADNLPDLTDKSNLRVTVQYNLARLYEQLGSPTDARSQLSSIVESHPAYFDSYLRLAAMTSNYEDARALIQKGLIVDRRSSLLMLGNSFFDDTSNKANLRDSRKSFEEVLQKADKNDSFALCSVGNIYLVIARFDQKQKEVHIKKALEFFDKAVRVDNKNVFGATGVGICLAELGQFEQAREVFTQVLEGATNMPGVSTNLAHVLVELGQTKLAISHYERVLKKNPEQNVGVLQCLARAYYIVAKTDKDPIAMRKSLVNIQRAIHLDPFRWSLHYDLALVKQQYAQIMNDQPTDKRSVTDLKKSLEGLETSQKIFAVLGDKKESNLGYDVKLAKERAAYCKDLQRVSEKKIHETTVLEEQRKERLLAIKQEQMRIEQAQLEKEREAREKEKRDKEETEAKRREIMAKMAEENKRARERAEQEEEEEARKPSKRKKQDPGSDESDGEGDLGDGDEKEKKKKRKRKEKKRGEGEEEEEEEKQKKPRKLVSKRALAGDEERDGEGGESVPRVGRPSNLSRAVIDSDDDE</sequence>
<feature type="repeat" description="TPR" evidence="3">
    <location>
        <begin position="323"/>
        <end position="356"/>
    </location>
</feature>
<protein>
    <submittedName>
        <fullName evidence="5">TPR-like protein</fullName>
    </submittedName>
</protein>
<name>A0A1Y2CXN5_9FUNG</name>
<evidence type="ECO:0000313" key="5">
    <source>
        <dbReference type="EMBL" id="ORY51799.1"/>
    </source>
</evidence>
<dbReference type="InterPro" id="IPR013105">
    <property type="entry name" value="TPR_2"/>
</dbReference>
<dbReference type="Pfam" id="PF13432">
    <property type="entry name" value="TPR_16"/>
    <property type="match status" value="1"/>
</dbReference>
<keyword evidence="1" id="KW-0677">Repeat</keyword>
<comment type="caution">
    <text evidence="5">The sequence shown here is derived from an EMBL/GenBank/DDBJ whole genome shotgun (WGS) entry which is preliminary data.</text>
</comment>
<feature type="compositionally biased region" description="Basic residues" evidence="4">
    <location>
        <begin position="975"/>
        <end position="984"/>
    </location>
</feature>
<dbReference type="OrthoDB" id="343875at2759"/>
<dbReference type="InterPro" id="IPR031101">
    <property type="entry name" value="Ctr9"/>
</dbReference>
<evidence type="ECO:0000256" key="1">
    <source>
        <dbReference type="ARBA" id="ARBA00022737"/>
    </source>
</evidence>
<dbReference type="PROSITE" id="PS50005">
    <property type="entry name" value="TPR"/>
    <property type="match status" value="5"/>
</dbReference>
<dbReference type="GO" id="GO:0016593">
    <property type="term" value="C:Cdc73/Paf1 complex"/>
    <property type="evidence" value="ECO:0007669"/>
    <property type="project" value="TreeGrafter"/>
</dbReference>
<evidence type="ECO:0000256" key="2">
    <source>
        <dbReference type="ARBA" id="ARBA00022803"/>
    </source>
</evidence>
<organism evidence="5 6">
    <name type="scientific">Rhizoclosmatium globosum</name>
    <dbReference type="NCBI Taxonomy" id="329046"/>
    <lineage>
        <taxon>Eukaryota</taxon>
        <taxon>Fungi</taxon>
        <taxon>Fungi incertae sedis</taxon>
        <taxon>Chytridiomycota</taxon>
        <taxon>Chytridiomycota incertae sedis</taxon>
        <taxon>Chytridiomycetes</taxon>
        <taxon>Chytridiales</taxon>
        <taxon>Chytriomycetaceae</taxon>
        <taxon>Rhizoclosmatium</taxon>
    </lineage>
</organism>
<dbReference type="STRING" id="329046.A0A1Y2CXN5"/>
<keyword evidence="6" id="KW-1185">Reference proteome</keyword>
<dbReference type="GO" id="GO:0006355">
    <property type="term" value="P:regulation of DNA-templated transcription"/>
    <property type="evidence" value="ECO:0007669"/>
    <property type="project" value="InterPro"/>
</dbReference>
<dbReference type="EMBL" id="MCGO01000004">
    <property type="protein sequence ID" value="ORY51799.1"/>
    <property type="molecule type" value="Genomic_DNA"/>
</dbReference>
<dbReference type="Gene3D" id="1.25.40.10">
    <property type="entry name" value="Tetratricopeptide repeat domain"/>
    <property type="match status" value="4"/>
</dbReference>
<dbReference type="PANTHER" id="PTHR14027">
    <property type="entry name" value="RNA POLYMERASE-ASSOCIATED PROTEIN CTR9"/>
    <property type="match status" value="1"/>
</dbReference>
<evidence type="ECO:0000256" key="3">
    <source>
        <dbReference type="PROSITE-ProRule" id="PRU00339"/>
    </source>
</evidence>
<dbReference type="InterPro" id="IPR011990">
    <property type="entry name" value="TPR-like_helical_dom_sf"/>
</dbReference>
<feature type="compositionally biased region" description="Basic and acidic residues" evidence="4">
    <location>
        <begin position="898"/>
        <end position="937"/>
    </location>
</feature>
<dbReference type="AlphaFoldDB" id="A0A1Y2CXN5"/>
<dbReference type="PANTHER" id="PTHR14027:SF2">
    <property type="entry name" value="RNA POLYMERASE-ASSOCIATED PROTEIN CTR9 HOMOLOG"/>
    <property type="match status" value="1"/>
</dbReference>
<evidence type="ECO:0000256" key="4">
    <source>
        <dbReference type="SAM" id="MobiDB-lite"/>
    </source>
</evidence>
<dbReference type="SUPFAM" id="SSF48452">
    <property type="entry name" value="TPR-like"/>
    <property type="match status" value="1"/>
</dbReference>
<keyword evidence="2 3" id="KW-0802">TPR repeat</keyword>
<dbReference type="Pfam" id="PF13174">
    <property type="entry name" value="TPR_6"/>
    <property type="match status" value="1"/>
</dbReference>
<dbReference type="GO" id="GO:0006368">
    <property type="term" value="P:transcription elongation by RNA polymerase II"/>
    <property type="evidence" value="ECO:0007669"/>
    <property type="project" value="TreeGrafter"/>
</dbReference>
<feature type="compositionally biased region" description="Acidic residues" evidence="4">
    <location>
        <begin position="957"/>
        <end position="971"/>
    </location>
</feature>
<feature type="repeat" description="TPR" evidence="3">
    <location>
        <begin position="210"/>
        <end position="243"/>
    </location>
</feature>
<proteinExistence type="predicted"/>
<feature type="repeat" description="TPR" evidence="3">
    <location>
        <begin position="713"/>
        <end position="746"/>
    </location>
</feature>
<gene>
    <name evidence="5" type="ORF">BCR33DRAFT_711997</name>
</gene>
<dbReference type="SUPFAM" id="SSF81901">
    <property type="entry name" value="HCP-like"/>
    <property type="match status" value="1"/>
</dbReference>
<accession>A0A1Y2CXN5</accession>
<dbReference type="GO" id="GO:0000993">
    <property type="term" value="F:RNA polymerase II complex binding"/>
    <property type="evidence" value="ECO:0007669"/>
    <property type="project" value="TreeGrafter"/>
</dbReference>
<dbReference type="Pfam" id="PF14559">
    <property type="entry name" value="TPR_19"/>
    <property type="match status" value="1"/>
</dbReference>
<feature type="repeat" description="TPR" evidence="3">
    <location>
        <begin position="357"/>
        <end position="390"/>
    </location>
</feature>